<gene>
    <name evidence="3" type="ORF">C0Q70_19925</name>
</gene>
<dbReference type="STRING" id="400727.A0A2T7NE43"/>
<evidence type="ECO:0000259" key="2">
    <source>
        <dbReference type="Pfam" id="PF14949"/>
    </source>
</evidence>
<feature type="region of interest" description="Disordered" evidence="1">
    <location>
        <begin position="1"/>
        <end position="39"/>
    </location>
</feature>
<keyword evidence="4" id="KW-1185">Reference proteome</keyword>
<evidence type="ECO:0000256" key="1">
    <source>
        <dbReference type="SAM" id="MobiDB-lite"/>
    </source>
</evidence>
<feature type="compositionally biased region" description="Polar residues" evidence="1">
    <location>
        <begin position="1"/>
        <end position="12"/>
    </location>
</feature>
<sequence length="154" mass="17858">MASLLREQSSTRLAKVSRQKNEQEQVISKVKEKRGKFQMTPNQLKKISLDENGTFMSDFDPERSKREMRKLNRKIHKENKKLNQMYDETGRLLENSLDICDCLDKDCPGCHFPCPKCASEKCGAECRSGRRWTYEQVEVEGTNLVFKWSSTTAS</sequence>
<proteinExistence type="predicted"/>
<dbReference type="EMBL" id="PZQS01000013">
    <property type="protein sequence ID" value="PVD19436.1"/>
    <property type="molecule type" value="Genomic_DNA"/>
</dbReference>
<protein>
    <recommendedName>
        <fullName evidence="2">ARF7 effector protein C-terminal domain-containing protein</fullName>
    </recommendedName>
</protein>
<evidence type="ECO:0000313" key="3">
    <source>
        <dbReference type="EMBL" id="PVD19436.1"/>
    </source>
</evidence>
<feature type="domain" description="ARF7 effector protein C-terminal" evidence="2">
    <location>
        <begin position="43"/>
        <end position="140"/>
    </location>
</feature>
<dbReference type="PANTHER" id="PTHR46536">
    <property type="entry name" value="ARL14 EFFECTOR PROTEIN"/>
    <property type="match status" value="1"/>
</dbReference>
<dbReference type="OrthoDB" id="5984406at2759"/>
<name>A0A2T7NE43_POMCA</name>
<dbReference type="InterPro" id="IPR029264">
    <property type="entry name" value="ARF7EP_C"/>
</dbReference>
<dbReference type="AlphaFoldDB" id="A0A2T7NE43"/>
<evidence type="ECO:0000313" key="4">
    <source>
        <dbReference type="Proteomes" id="UP000245119"/>
    </source>
</evidence>
<accession>A0A2T7NE43</accession>
<dbReference type="Proteomes" id="UP000245119">
    <property type="component" value="Linkage Group LG13"/>
</dbReference>
<dbReference type="PANTHER" id="PTHR46536:SF3">
    <property type="entry name" value="ARF7 EFFECTOR PROTEIN C-TERMINAL DOMAIN-CONTAINING PROTEIN"/>
    <property type="match status" value="1"/>
</dbReference>
<reference evidence="3 4" key="1">
    <citation type="submission" date="2018-04" db="EMBL/GenBank/DDBJ databases">
        <title>The genome of golden apple snail Pomacea canaliculata provides insight into stress tolerance and invasive adaptation.</title>
        <authorList>
            <person name="Liu C."/>
            <person name="Liu B."/>
            <person name="Ren Y."/>
            <person name="Zhang Y."/>
            <person name="Wang H."/>
            <person name="Li S."/>
            <person name="Jiang F."/>
            <person name="Yin L."/>
            <person name="Zhang G."/>
            <person name="Qian W."/>
            <person name="Fan W."/>
        </authorList>
    </citation>
    <scope>NUCLEOTIDE SEQUENCE [LARGE SCALE GENOMIC DNA]</scope>
    <source>
        <strain evidence="3">SZHN2017</strain>
        <tissue evidence="3">Muscle</tissue>
    </source>
</reference>
<dbReference type="Pfam" id="PF14949">
    <property type="entry name" value="ARF7EP_C"/>
    <property type="match status" value="1"/>
</dbReference>
<comment type="caution">
    <text evidence="3">The sequence shown here is derived from an EMBL/GenBank/DDBJ whole genome shotgun (WGS) entry which is preliminary data.</text>
</comment>
<organism evidence="3 4">
    <name type="scientific">Pomacea canaliculata</name>
    <name type="common">Golden apple snail</name>
    <dbReference type="NCBI Taxonomy" id="400727"/>
    <lineage>
        <taxon>Eukaryota</taxon>
        <taxon>Metazoa</taxon>
        <taxon>Spiralia</taxon>
        <taxon>Lophotrochozoa</taxon>
        <taxon>Mollusca</taxon>
        <taxon>Gastropoda</taxon>
        <taxon>Caenogastropoda</taxon>
        <taxon>Architaenioglossa</taxon>
        <taxon>Ampullarioidea</taxon>
        <taxon>Ampullariidae</taxon>
        <taxon>Pomacea</taxon>
    </lineage>
</organism>